<dbReference type="Pfam" id="PF00561">
    <property type="entry name" value="Abhydrolase_1"/>
    <property type="match status" value="1"/>
</dbReference>
<feature type="region of interest" description="Disordered" evidence="1">
    <location>
        <begin position="218"/>
        <end position="252"/>
    </location>
</feature>
<evidence type="ECO:0000259" key="2">
    <source>
        <dbReference type="Pfam" id="PF00561"/>
    </source>
</evidence>
<dbReference type="Proteomes" id="UP000324585">
    <property type="component" value="Unassembled WGS sequence"/>
</dbReference>
<name>A0A5J4Z8S1_PORPP</name>
<gene>
    <name evidence="3" type="ORF">FVE85_7037</name>
</gene>
<reference evidence="4" key="1">
    <citation type="journal article" date="2019" name="Nat. Commun.">
        <title>Expansion of phycobilisome linker gene families in mesophilic red algae.</title>
        <authorList>
            <person name="Lee J."/>
            <person name="Kim D."/>
            <person name="Bhattacharya D."/>
            <person name="Yoon H.S."/>
        </authorList>
    </citation>
    <scope>NUCLEOTIDE SEQUENCE [LARGE SCALE GENOMIC DNA]</scope>
    <source>
        <strain evidence="4">CCMP 1328</strain>
    </source>
</reference>
<dbReference type="PANTHER" id="PTHR43689:SF8">
    <property type="entry name" value="ALPHA_BETA-HYDROLASES SUPERFAMILY PROTEIN"/>
    <property type="match status" value="1"/>
</dbReference>
<feature type="domain" description="AB hydrolase-1" evidence="2">
    <location>
        <begin position="183"/>
        <end position="463"/>
    </location>
</feature>
<dbReference type="PANTHER" id="PTHR43689">
    <property type="entry name" value="HYDROLASE"/>
    <property type="match status" value="1"/>
</dbReference>
<evidence type="ECO:0000313" key="3">
    <source>
        <dbReference type="EMBL" id="KAA8499452.1"/>
    </source>
</evidence>
<feature type="region of interest" description="Disordered" evidence="1">
    <location>
        <begin position="83"/>
        <end position="129"/>
    </location>
</feature>
<proteinExistence type="predicted"/>
<feature type="compositionally biased region" description="Polar residues" evidence="1">
    <location>
        <begin position="228"/>
        <end position="244"/>
    </location>
</feature>
<evidence type="ECO:0000256" key="1">
    <source>
        <dbReference type="SAM" id="MobiDB-lite"/>
    </source>
</evidence>
<dbReference type="Gene3D" id="3.40.50.1820">
    <property type="entry name" value="alpha/beta hydrolase"/>
    <property type="match status" value="1"/>
</dbReference>
<evidence type="ECO:0000313" key="4">
    <source>
        <dbReference type="Proteomes" id="UP000324585"/>
    </source>
</evidence>
<dbReference type="OrthoDB" id="4870at2759"/>
<keyword evidence="4" id="KW-1185">Reference proteome</keyword>
<dbReference type="EMBL" id="VRMN01000001">
    <property type="protein sequence ID" value="KAA8499452.1"/>
    <property type="molecule type" value="Genomic_DNA"/>
</dbReference>
<dbReference type="AlphaFoldDB" id="A0A5J4Z8S1"/>
<protein>
    <recommendedName>
        <fullName evidence="2">AB hydrolase-1 domain-containing protein</fullName>
    </recommendedName>
</protein>
<organism evidence="3 4">
    <name type="scientific">Porphyridium purpureum</name>
    <name type="common">Red alga</name>
    <name type="synonym">Porphyridium cruentum</name>
    <dbReference type="NCBI Taxonomy" id="35688"/>
    <lineage>
        <taxon>Eukaryota</taxon>
        <taxon>Rhodophyta</taxon>
        <taxon>Bangiophyceae</taxon>
        <taxon>Porphyridiales</taxon>
        <taxon>Porphyridiaceae</taxon>
        <taxon>Porphyridium</taxon>
    </lineage>
</organism>
<dbReference type="InterPro" id="IPR029058">
    <property type="entry name" value="AB_hydrolase_fold"/>
</dbReference>
<accession>A0A5J4Z8S1</accession>
<comment type="caution">
    <text evidence="3">The sequence shown here is derived from an EMBL/GenBank/DDBJ whole genome shotgun (WGS) entry which is preliminary data.</text>
</comment>
<sequence>MAAAMFVAGSSTALVARGETKRNVWVCARRPVRARADVLRMVHVGMPHEPRGDPSAGTDWMTDQLARWLAATQRYVMRRTTQVRDSPFVPGPHLQRRLRSRFSSAKAPTDNEEPGQRAEEHKKRQPAVSSAVNAAAPVLGLEFAPSDAHWIFLEDEQLSVHCRMVEPAVLAKRPAARRAADGLVFLHGLCGSTFSFRHVQEPLADHCQLPALAFDRPPFGLSTRPRPATNTRNARRSTSGSTQAPAPRSARNPYSLAYGAHMTGALMDTFNMQGGILVAHSLGSVAALDFAFQNAHRVRGLVLIAPSTIFHSTSSVLLRKEIRALLRLPLVGRRILMSNIRSLKECARTWRLILERNFAQPEVVLTENFVRQYVTPAFLDGFEMGVFESIRALEPYNFVERVANDASPRWSTNFPVLVVGGALDQVIPQADLKAFVDSLRSVGSDVDFHMFPDGSHNPHEENPAQFLELVQQWLREKRLID</sequence>
<dbReference type="InterPro" id="IPR000073">
    <property type="entry name" value="AB_hydrolase_1"/>
</dbReference>
<dbReference type="SUPFAM" id="SSF53474">
    <property type="entry name" value="alpha/beta-Hydrolases"/>
    <property type="match status" value="1"/>
</dbReference>